<dbReference type="EC" id="3.6.1.55" evidence="11"/>
<keyword evidence="15" id="KW-1185">Reference proteome</keyword>
<keyword evidence="9" id="KW-0234">DNA repair</keyword>
<dbReference type="PANTHER" id="PTHR47707:SF1">
    <property type="entry name" value="NUDIX HYDROLASE FAMILY PROTEIN"/>
    <property type="match status" value="1"/>
</dbReference>
<name>A0ABQ1E9R5_9CLOT</name>
<evidence type="ECO:0000256" key="12">
    <source>
        <dbReference type="RuleBase" id="RU003476"/>
    </source>
</evidence>
<dbReference type="InterPro" id="IPR015797">
    <property type="entry name" value="NUDIX_hydrolase-like_dom_sf"/>
</dbReference>
<gene>
    <name evidence="14" type="ORF">CSC2_20530</name>
</gene>
<dbReference type="PROSITE" id="PS51462">
    <property type="entry name" value="NUDIX"/>
    <property type="match status" value="1"/>
</dbReference>
<evidence type="ECO:0000256" key="7">
    <source>
        <dbReference type="ARBA" id="ARBA00022801"/>
    </source>
</evidence>
<comment type="similarity">
    <text evidence="2 12">Belongs to the Nudix hydrolase family.</text>
</comment>
<comment type="catalytic activity">
    <reaction evidence="10">
        <text>8-oxo-dGTP + H2O = 8-oxo-dGMP + diphosphate + H(+)</text>
        <dbReference type="Rhea" id="RHEA:31575"/>
        <dbReference type="ChEBI" id="CHEBI:15377"/>
        <dbReference type="ChEBI" id="CHEBI:15378"/>
        <dbReference type="ChEBI" id="CHEBI:33019"/>
        <dbReference type="ChEBI" id="CHEBI:63224"/>
        <dbReference type="ChEBI" id="CHEBI:77896"/>
        <dbReference type="EC" id="3.6.1.55"/>
    </reaction>
</comment>
<sequence>MKEVTAAIIIKDDLILIAQRGKDEKEEGMWEFPGGKIEIGETDEQCLKREIKEELDIDIEVGDFFGESIYDYSYGEIKLLAYFAQFISGEIKLSVHSSIRWVTIKEIDKFNFAPADVPLVKKLKNLGAI</sequence>
<dbReference type="Gene3D" id="3.90.79.10">
    <property type="entry name" value="Nucleoside Triphosphate Pyrophosphohydrolase"/>
    <property type="match status" value="1"/>
</dbReference>
<evidence type="ECO:0000256" key="6">
    <source>
        <dbReference type="ARBA" id="ARBA00022763"/>
    </source>
</evidence>
<evidence type="ECO:0000256" key="3">
    <source>
        <dbReference type="ARBA" id="ARBA00022457"/>
    </source>
</evidence>
<organism evidence="14 15">
    <name type="scientific">Clostridium zeae</name>
    <dbReference type="NCBI Taxonomy" id="2759022"/>
    <lineage>
        <taxon>Bacteria</taxon>
        <taxon>Bacillati</taxon>
        <taxon>Bacillota</taxon>
        <taxon>Clostridia</taxon>
        <taxon>Eubacteriales</taxon>
        <taxon>Clostridiaceae</taxon>
        <taxon>Clostridium</taxon>
    </lineage>
</organism>
<evidence type="ECO:0000313" key="15">
    <source>
        <dbReference type="Proteomes" id="UP000663802"/>
    </source>
</evidence>
<comment type="cofactor">
    <cofactor evidence="1">
        <name>Mg(2+)</name>
        <dbReference type="ChEBI" id="CHEBI:18420"/>
    </cofactor>
</comment>
<keyword evidence="7 12" id="KW-0378">Hydrolase</keyword>
<protein>
    <recommendedName>
        <fullName evidence="11">8-oxo-dGTP diphosphatase</fullName>
        <ecNumber evidence="11">3.6.1.55</ecNumber>
    </recommendedName>
</protein>
<dbReference type="InterPro" id="IPR020476">
    <property type="entry name" value="Nudix_hydrolase"/>
</dbReference>
<evidence type="ECO:0000256" key="10">
    <source>
        <dbReference type="ARBA" id="ARBA00035861"/>
    </source>
</evidence>
<dbReference type="PANTHER" id="PTHR47707">
    <property type="entry name" value="8-OXO-DGTP DIPHOSPHATASE"/>
    <property type="match status" value="1"/>
</dbReference>
<accession>A0ABQ1E9R5</accession>
<evidence type="ECO:0000256" key="4">
    <source>
        <dbReference type="ARBA" id="ARBA00022705"/>
    </source>
</evidence>
<keyword evidence="5" id="KW-0479">Metal-binding</keyword>
<dbReference type="GO" id="GO:0016787">
    <property type="term" value="F:hydrolase activity"/>
    <property type="evidence" value="ECO:0007669"/>
    <property type="project" value="UniProtKB-KW"/>
</dbReference>
<evidence type="ECO:0000256" key="11">
    <source>
        <dbReference type="ARBA" id="ARBA00038905"/>
    </source>
</evidence>
<evidence type="ECO:0000313" key="14">
    <source>
        <dbReference type="EMBL" id="GFZ31527.1"/>
    </source>
</evidence>
<dbReference type="InterPro" id="IPR020084">
    <property type="entry name" value="NUDIX_hydrolase_CS"/>
</dbReference>
<evidence type="ECO:0000256" key="5">
    <source>
        <dbReference type="ARBA" id="ARBA00022723"/>
    </source>
</evidence>
<evidence type="ECO:0000256" key="1">
    <source>
        <dbReference type="ARBA" id="ARBA00001946"/>
    </source>
</evidence>
<dbReference type="RefSeq" id="WP_206869843.1">
    <property type="nucleotide sequence ID" value="NZ_BMBA01000002.1"/>
</dbReference>
<evidence type="ECO:0000259" key="13">
    <source>
        <dbReference type="PROSITE" id="PS51462"/>
    </source>
</evidence>
<dbReference type="Pfam" id="PF00293">
    <property type="entry name" value="NUDIX"/>
    <property type="match status" value="1"/>
</dbReference>
<dbReference type="SUPFAM" id="SSF55811">
    <property type="entry name" value="Nudix"/>
    <property type="match status" value="1"/>
</dbReference>
<evidence type="ECO:0000256" key="9">
    <source>
        <dbReference type="ARBA" id="ARBA00023204"/>
    </source>
</evidence>
<keyword evidence="4" id="KW-0235">DNA replication</keyword>
<dbReference type="Proteomes" id="UP000663802">
    <property type="component" value="Unassembled WGS sequence"/>
</dbReference>
<dbReference type="EMBL" id="BMBA01000002">
    <property type="protein sequence ID" value="GFZ31527.1"/>
    <property type="molecule type" value="Genomic_DNA"/>
</dbReference>
<keyword evidence="3" id="KW-0515">Mutator protein</keyword>
<reference evidence="14 15" key="1">
    <citation type="journal article" date="2021" name="Int. J. Syst. Evol. Microbiol.">
        <title>Clostridium zeae sp. nov., isolated from corn silage.</title>
        <authorList>
            <person name="Kobayashi H."/>
            <person name="Tanizawa Y."/>
            <person name="Yagura M."/>
            <person name="Sakamoto M."/>
            <person name="Ohkuma M."/>
            <person name="Tohno M."/>
        </authorList>
    </citation>
    <scope>NUCLEOTIDE SEQUENCE [LARGE SCALE GENOMIC DNA]</scope>
    <source>
        <strain evidence="14 15">CSC2</strain>
    </source>
</reference>
<keyword evidence="6" id="KW-0227">DNA damage</keyword>
<evidence type="ECO:0000256" key="2">
    <source>
        <dbReference type="ARBA" id="ARBA00005582"/>
    </source>
</evidence>
<evidence type="ECO:0000256" key="8">
    <source>
        <dbReference type="ARBA" id="ARBA00022842"/>
    </source>
</evidence>
<dbReference type="CDD" id="cd03425">
    <property type="entry name" value="NUDIX_MutT_NudA_like"/>
    <property type="match status" value="1"/>
</dbReference>
<dbReference type="PROSITE" id="PS00893">
    <property type="entry name" value="NUDIX_BOX"/>
    <property type="match status" value="1"/>
</dbReference>
<dbReference type="InterPro" id="IPR047127">
    <property type="entry name" value="MutT-like"/>
</dbReference>
<comment type="caution">
    <text evidence="14">The sequence shown here is derived from an EMBL/GenBank/DDBJ whole genome shotgun (WGS) entry which is preliminary data.</text>
</comment>
<feature type="domain" description="Nudix hydrolase" evidence="13">
    <location>
        <begin position="1"/>
        <end position="125"/>
    </location>
</feature>
<dbReference type="InterPro" id="IPR000086">
    <property type="entry name" value="NUDIX_hydrolase_dom"/>
</dbReference>
<dbReference type="PRINTS" id="PR00502">
    <property type="entry name" value="NUDIXFAMILY"/>
</dbReference>
<proteinExistence type="inferred from homology"/>
<keyword evidence="8" id="KW-0460">Magnesium</keyword>